<organism evidence="2 3">
    <name type="scientific">Planococcus glaciei</name>
    <dbReference type="NCBI Taxonomy" id="459472"/>
    <lineage>
        <taxon>Bacteria</taxon>
        <taxon>Bacillati</taxon>
        <taxon>Bacillota</taxon>
        <taxon>Bacilli</taxon>
        <taxon>Bacillales</taxon>
        <taxon>Caryophanaceae</taxon>
        <taxon>Planococcus</taxon>
    </lineage>
</organism>
<dbReference type="InterPro" id="IPR041633">
    <property type="entry name" value="Polbeta"/>
</dbReference>
<accession>A0A7H8QDI6</accession>
<proteinExistence type="predicted"/>
<dbReference type="CDD" id="cd05403">
    <property type="entry name" value="NT_KNTase_like"/>
    <property type="match status" value="1"/>
</dbReference>
<dbReference type="AlphaFoldDB" id="A0A7H8QDI6"/>
<dbReference type="EMBL" id="CP051177">
    <property type="protein sequence ID" value="QKX51602.1"/>
    <property type="molecule type" value="Genomic_DNA"/>
</dbReference>
<dbReference type="GO" id="GO:0016740">
    <property type="term" value="F:transferase activity"/>
    <property type="evidence" value="ECO:0007669"/>
    <property type="project" value="UniProtKB-KW"/>
</dbReference>
<evidence type="ECO:0000313" key="2">
    <source>
        <dbReference type="EMBL" id="QKX51602.1"/>
    </source>
</evidence>
<dbReference type="Pfam" id="PF18765">
    <property type="entry name" value="Polbeta"/>
    <property type="match status" value="1"/>
</dbReference>
<dbReference type="SUPFAM" id="SSF81301">
    <property type="entry name" value="Nucleotidyltransferase"/>
    <property type="match status" value="1"/>
</dbReference>
<name>A0A7H8QDI6_9BACL</name>
<gene>
    <name evidence="2" type="ORF">HF394_14090</name>
</gene>
<evidence type="ECO:0000259" key="1">
    <source>
        <dbReference type="Pfam" id="PF18765"/>
    </source>
</evidence>
<reference evidence="3" key="1">
    <citation type="submission" date="2020-06" db="EMBL/GenBank/DDBJ databases">
        <title>Isolation of Planomicrobium glaciei.</title>
        <authorList>
            <person name="Malisova L."/>
            <person name="Safrankova R."/>
            <person name="Jakubu V."/>
            <person name="Spanelova P."/>
        </authorList>
    </citation>
    <scope>NUCLEOTIDE SEQUENCE [LARGE SCALE GENOMIC DNA]</scope>
    <source>
        <strain evidence="3">NRL-ATB46093</strain>
    </source>
</reference>
<dbReference type="InterPro" id="IPR043519">
    <property type="entry name" value="NT_sf"/>
</dbReference>
<protein>
    <submittedName>
        <fullName evidence="2">Nucleotidyltransferase domain-containing protein</fullName>
    </submittedName>
</protein>
<dbReference type="Gene3D" id="3.30.460.10">
    <property type="entry name" value="Beta Polymerase, domain 2"/>
    <property type="match status" value="1"/>
</dbReference>
<keyword evidence="2" id="KW-0808">Transferase</keyword>
<feature type="domain" description="Polymerase beta nucleotidyltransferase" evidence="1">
    <location>
        <begin position="9"/>
        <end position="55"/>
    </location>
</feature>
<dbReference type="Proteomes" id="UP000509222">
    <property type="component" value="Chromosome"/>
</dbReference>
<sequence length="263" mass="30343">MLPQENAVQKICSSLKKDPLVLAIYLKGSMGRNEHDEHSDVDLYCLVDEENEKSFLENRVHHLQAYRPILFQDDIFIIAPQIIVVFDDLLHIDLFTVTPEKFTEKDYFKIVYDPEGLMDKFKDTQSLELTETEYRDDVMDVAWFLFQYKKAAARGNDIWSVKMLSYIMDHLARVLLYKYAPHRARLGLKTLSVSLPETVLGKVEDIFNCMTATSHAEAAAQIGSLVEEEMEWMLERVSEPEQIEPLLGKMVELYARAEANKGS</sequence>
<evidence type="ECO:0000313" key="3">
    <source>
        <dbReference type="Proteomes" id="UP000509222"/>
    </source>
</evidence>
<dbReference type="RefSeq" id="WP_036804848.1">
    <property type="nucleotide sequence ID" value="NZ_CP051177.1"/>
</dbReference>
<keyword evidence="3" id="KW-1185">Reference proteome</keyword>